<evidence type="ECO:0000256" key="7">
    <source>
        <dbReference type="HAMAP-Rule" id="MF_02065"/>
    </source>
</evidence>
<dbReference type="InterPro" id="IPR003770">
    <property type="entry name" value="MLTG-like"/>
</dbReference>
<comment type="function">
    <text evidence="7">Functions as a peptidoglycan terminase that cleaves nascent peptidoglycan strands endolytically to terminate their elongation.</text>
</comment>
<reference evidence="9" key="1">
    <citation type="journal article" date="2021" name="PeerJ">
        <title>Extensive microbial diversity within the chicken gut microbiome revealed by metagenomics and culture.</title>
        <authorList>
            <person name="Gilroy R."/>
            <person name="Ravi A."/>
            <person name="Getino M."/>
            <person name="Pursley I."/>
            <person name="Horton D.L."/>
            <person name="Alikhan N.F."/>
            <person name="Baker D."/>
            <person name="Gharbi K."/>
            <person name="Hall N."/>
            <person name="Watson M."/>
            <person name="Adriaenssens E.M."/>
            <person name="Foster-Nyarko E."/>
            <person name="Jarju S."/>
            <person name="Secka A."/>
            <person name="Antonio M."/>
            <person name="Oren A."/>
            <person name="Chaudhuri R.R."/>
            <person name="La Ragione R."/>
            <person name="Hildebrand F."/>
            <person name="Pallen M.J."/>
        </authorList>
    </citation>
    <scope>NUCLEOTIDE SEQUENCE</scope>
    <source>
        <strain evidence="9">USASDec5-558</strain>
    </source>
</reference>
<dbReference type="AlphaFoldDB" id="A0A9D1WD54"/>
<evidence type="ECO:0000256" key="6">
    <source>
        <dbReference type="ARBA" id="ARBA00023316"/>
    </source>
</evidence>
<dbReference type="NCBIfam" id="TIGR00247">
    <property type="entry name" value="endolytic transglycosylase MltG"/>
    <property type="match status" value="1"/>
</dbReference>
<dbReference type="EMBL" id="DXEV01000113">
    <property type="protein sequence ID" value="HIX56990.1"/>
    <property type="molecule type" value="Genomic_DNA"/>
</dbReference>
<evidence type="ECO:0000313" key="10">
    <source>
        <dbReference type="Proteomes" id="UP000886829"/>
    </source>
</evidence>
<gene>
    <name evidence="7 9" type="primary">mltG</name>
    <name evidence="9" type="ORF">H9850_05920</name>
</gene>
<keyword evidence="5 7" id="KW-0456">Lyase</keyword>
<accession>A0A9D1WD54</accession>
<dbReference type="PANTHER" id="PTHR30518:SF2">
    <property type="entry name" value="ENDOLYTIC MUREIN TRANSGLYCOSYLASE"/>
    <property type="match status" value="1"/>
</dbReference>
<comment type="subcellular location">
    <subcellularLocation>
        <location evidence="7">Cell inner membrane</location>
        <topology evidence="7">Single-pass membrane protein</topology>
    </subcellularLocation>
</comment>
<keyword evidence="7" id="KW-0997">Cell inner membrane</keyword>
<feature type="transmembrane region" description="Helical" evidence="7">
    <location>
        <begin position="52"/>
        <end position="74"/>
    </location>
</feature>
<proteinExistence type="inferred from homology"/>
<feature type="site" description="Important for catalytic activity" evidence="7">
    <location>
        <position position="287"/>
    </location>
</feature>
<dbReference type="GO" id="GO:0009252">
    <property type="term" value="P:peptidoglycan biosynthetic process"/>
    <property type="evidence" value="ECO:0007669"/>
    <property type="project" value="UniProtKB-UniRule"/>
</dbReference>
<evidence type="ECO:0000256" key="4">
    <source>
        <dbReference type="ARBA" id="ARBA00023136"/>
    </source>
</evidence>
<dbReference type="Gene3D" id="3.30.160.60">
    <property type="entry name" value="Classic Zinc Finger"/>
    <property type="match status" value="1"/>
</dbReference>
<evidence type="ECO:0000313" key="9">
    <source>
        <dbReference type="EMBL" id="HIX56990.1"/>
    </source>
</evidence>
<name>A0A9D1WD54_9GAMM</name>
<dbReference type="CDD" id="cd08010">
    <property type="entry name" value="MltG_like"/>
    <property type="match status" value="1"/>
</dbReference>
<evidence type="ECO:0000256" key="2">
    <source>
        <dbReference type="ARBA" id="ARBA00022692"/>
    </source>
</evidence>
<dbReference type="Pfam" id="PF02618">
    <property type="entry name" value="YceG"/>
    <property type="match status" value="1"/>
</dbReference>
<dbReference type="GO" id="GO:0005886">
    <property type="term" value="C:plasma membrane"/>
    <property type="evidence" value="ECO:0007669"/>
    <property type="project" value="UniProtKB-SubCell"/>
</dbReference>
<evidence type="ECO:0000256" key="1">
    <source>
        <dbReference type="ARBA" id="ARBA00022475"/>
    </source>
</evidence>
<evidence type="ECO:0000256" key="8">
    <source>
        <dbReference type="SAM" id="MobiDB-lite"/>
    </source>
</evidence>
<dbReference type="EC" id="4.2.2.29" evidence="7"/>
<dbReference type="GO" id="GO:0008932">
    <property type="term" value="F:lytic endotransglycosylase activity"/>
    <property type="evidence" value="ECO:0007669"/>
    <property type="project" value="UniProtKB-UniRule"/>
</dbReference>
<feature type="region of interest" description="Disordered" evidence="8">
    <location>
        <begin position="1"/>
        <end position="37"/>
    </location>
</feature>
<organism evidence="9 10">
    <name type="scientific">Candidatus Anaerobiospirillum pullistercoris</name>
    <dbReference type="NCBI Taxonomy" id="2838452"/>
    <lineage>
        <taxon>Bacteria</taxon>
        <taxon>Pseudomonadati</taxon>
        <taxon>Pseudomonadota</taxon>
        <taxon>Gammaproteobacteria</taxon>
        <taxon>Aeromonadales</taxon>
        <taxon>Succinivibrionaceae</taxon>
        <taxon>Anaerobiospirillum</taxon>
    </lineage>
</organism>
<feature type="compositionally biased region" description="Polar residues" evidence="8">
    <location>
        <begin position="9"/>
        <end position="22"/>
    </location>
</feature>
<comment type="catalytic activity">
    <reaction evidence="7">
        <text>a peptidoglycan chain = a peptidoglycan chain with N-acetyl-1,6-anhydromuramyl-[peptide] at the reducing end + a peptidoglycan chain with N-acetylglucosamine at the non-reducing end.</text>
        <dbReference type="EC" id="4.2.2.29"/>
    </reaction>
</comment>
<dbReference type="GO" id="GO:0071555">
    <property type="term" value="P:cell wall organization"/>
    <property type="evidence" value="ECO:0007669"/>
    <property type="project" value="UniProtKB-KW"/>
</dbReference>
<keyword evidence="1 7" id="KW-1003">Cell membrane</keyword>
<evidence type="ECO:0000256" key="5">
    <source>
        <dbReference type="ARBA" id="ARBA00023239"/>
    </source>
</evidence>
<dbReference type="PANTHER" id="PTHR30518">
    <property type="entry name" value="ENDOLYTIC MUREIN TRANSGLYCOSYLASE"/>
    <property type="match status" value="1"/>
</dbReference>
<keyword evidence="4 7" id="KW-0472">Membrane</keyword>
<reference evidence="9" key="2">
    <citation type="submission" date="2021-04" db="EMBL/GenBank/DDBJ databases">
        <authorList>
            <person name="Gilroy R."/>
        </authorList>
    </citation>
    <scope>NUCLEOTIDE SEQUENCE</scope>
    <source>
        <strain evidence="9">USASDec5-558</strain>
    </source>
</reference>
<evidence type="ECO:0000256" key="3">
    <source>
        <dbReference type="ARBA" id="ARBA00022989"/>
    </source>
</evidence>
<sequence>MAGGKDSSLRAQQSGAHKQGQQRPHIPQAKGHLPSVQVPPEKAESHWMRNTFLLVFLLLVVAAGFVGYKSYLLLQSVNTYKVAAMSEPYELKEGSTLPMVVQDLAGRDYPELILKVWVKLNHHYYPMIQQGKYLVDGNKTLAEVLSDMREGNVVKIKLPTIPLVEGMNISSIMRRLSAREDLVQNLTLAQIMQQPQDFIRQTLAPDPEDQSRLQAIGGVHNSLEGLLMPATYDYEPQVTDTVSMVAQALVKMADFMRERYIDRDQSIDEVLKDPYEVLILASIVERESSLKSERPQIAGVFINRLRQGIKLQTDPAVMYGVSPDFKGPLRRSQLQKDTPYNTYTRGGLPPTPIAMPSAEAIMAVLKPATTKALFFVAKGPDPKDGHYFSTTLAEHNKAVASYRKAVREYKRAHQ</sequence>
<dbReference type="HAMAP" id="MF_02065">
    <property type="entry name" value="MltG"/>
    <property type="match status" value="1"/>
</dbReference>
<protein>
    <recommendedName>
        <fullName evidence="7">Endolytic murein transglycosylase</fullName>
        <ecNumber evidence="7">4.2.2.29</ecNumber>
    </recommendedName>
    <alternativeName>
        <fullName evidence="7">Peptidoglycan lytic transglycosylase</fullName>
    </alternativeName>
    <alternativeName>
        <fullName evidence="7">Peptidoglycan polymerization terminase</fullName>
    </alternativeName>
</protein>
<dbReference type="Proteomes" id="UP000886829">
    <property type="component" value="Unassembled WGS sequence"/>
</dbReference>
<keyword evidence="3 7" id="KW-1133">Transmembrane helix</keyword>
<comment type="caution">
    <text evidence="9">The sequence shown here is derived from an EMBL/GenBank/DDBJ whole genome shotgun (WGS) entry which is preliminary data.</text>
</comment>
<keyword evidence="6 7" id="KW-0961">Cell wall biogenesis/degradation</keyword>
<comment type="similarity">
    <text evidence="7">Belongs to the transglycosylase MltG family.</text>
</comment>
<keyword evidence="2 7" id="KW-0812">Transmembrane</keyword>